<keyword evidence="2" id="KW-1003">Cell membrane</keyword>
<keyword evidence="4" id="KW-0812">Transmembrane</keyword>
<dbReference type="OrthoDB" id="9812372at2"/>
<feature type="domain" description="PpiC" evidence="12">
    <location>
        <begin position="341"/>
        <end position="449"/>
    </location>
</feature>
<protein>
    <recommendedName>
        <fullName evidence="9">Periplasmic chaperone PpiD</fullName>
    </recommendedName>
    <alternativeName>
        <fullName evidence="10">Periplasmic folding chaperone</fullName>
    </alternativeName>
</protein>
<dbReference type="Pfam" id="PF13616">
    <property type="entry name" value="Rotamase_3"/>
    <property type="match status" value="1"/>
</dbReference>
<reference evidence="13 14" key="1">
    <citation type="submission" date="2016-11" db="EMBL/GenBank/DDBJ databases">
        <title>Genome sequence and comparative genomic analysis of clinical strain Elizabethkingia meningoseptica 61421 PRCM.</title>
        <authorList>
            <person name="Wang M."/>
            <person name="Hu S."/>
            <person name="Cao L."/>
            <person name="Jiang T."/>
            <person name="Zhou Y."/>
            <person name="Ming D."/>
        </authorList>
    </citation>
    <scope>NUCLEOTIDE SEQUENCE [LARGE SCALE GENOMIC DNA]</scope>
    <source>
        <strain evidence="13 14">61421 PRCM</strain>
    </source>
</reference>
<comment type="subcellular location">
    <subcellularLocation>
        <location evidence="1">Cell inner membrane</location>
        <topology evidence="1">Single-pass type II membrane protein</topology>
        <orientation evidence="1">Periplasmic side</orientation>
    </subcellularLocation>
</comment>
<dbReference type="STRING" id="238.BBD35_06155"/>
<comment type="similarity">
    <text evidence="8">Belongs to the PpiD chaperone family.</text>
</comment>
<evidence type="ECO:0000256" key="9">
    <source>
        <dbReference type="ARBA" id="ARBA00040743"/>
    </source>
</evidence>
<feature type="domain" description="PpiC" evidence="12">
    <location>
        <begin position="570"/>
        <end position="662"/>
    </location>
</feature>
<keyword evidence="7" id="KW-0143">Chaperone</keyword>
<keyword evidence="5" id="KW-1133">Transmembrane helix</keyword>
<comment type="caution">
    <text evidence="13">The sequence shown here is derived from an EMBL/GenBank/DDBJ whole genome shotgun (WGS) entry which is preliminary data.</text>
</comment>
<evidence type="ECO:0000256" key="5">
    <source>
        <dbReference type="ARBA" id="ARBA00022989"/>
    </source>
</evidence>
<accession>A0A1T3F215</accession>
<evidence type="ECO:0000256" key="6">
    <source>
        <dbReference type="ARBA" id="ARBA00023136"/>
    </source>
</evidence>
<dbReference type="eggNOG" id="COG0760">
    <property type="taxonomic scope" value="Bacteria"/>
</dbReference>
<sequence>MAVLGEIRKRPWILIGFLAIALLAFLVNPDSLDKVFGKDPNVLGKVNGEKITREELDDQIFLLQQQSQGQPREALEEQAWQMLIQSKLIKQQFDKMGLKLTDEMFWNQIQYDPMFAQNPQLLDEKGNFKVQELKKEIESMKAQSPEQYANWLKMKKGIEYRIMARQFFANITSGVTANNKEAAEILKQRDQLANIEYVKVDYATFARANNVKVTTQDLADYIKKHPLMFKADASRNIGLVLFPAKASAQDEAATKAEIDKLNAQGVDMGAGIESFQNTKNDSMFVTVNSDVPFNPQFLSLAQQPEEIRGFLGSAAVGQSFGPYKLQDRYFVVSKLVGKQPSDSVKSRHILIAFKGSPADQAGKEKRTKEEAKKLADSIGAVVKANPAKFVDFLKFSADPGSAAQGGELGWTTPETPFVPEFKAYLASNPKGATGVVETQFGYHIINIEDKKAGAMSYKVANLVKEIKASDKTSNAVYTEANKFIQEVQGKSFNDFSNIAKKKNYNFVNPRMAKRFQGQIQGVNTDKDADVLAWAFDKKTKVGDTNIFTTSNGDYIVAYENGKQEAGLADPESVRAEIEPIVKNQLLAKKIVEKINSQKATSLDQVAKLFGSVKESGQINLLNPALGGGMEPKVAGAAFGAKVNEVSKPVKGVSGVYVVVKKSVAENKQGGDAKSIAQMLMQQGSQMFGQALLKSLQDKADIKDYRIEIYNKAAAGQH</sequence>
<evidence type="ECO:0000256" key="7">
    <source>
        <dbReference type="ARBA" id="ARBA00023186"/>
    </source>
</evidence>
<evidence type="ECO:0000256" key="4">
    <source>
        <dbReference type="ARBA" id="ARBA00022692"/>
    </source>
</evidence>
<evidence type="ECO:0000313" key="14">
    <source>
        <dbReference type="Proteomes" id="UP000188947"/>
    </source>
</evidence>
<dbReference type="SUPFAM" id="SSF109998">
    <property type="entry name" value="Triger factor/SurA peptide-binding domain-like"/>
    <property type="match status" value="1"/>
</dbReference>
<dbReference type="Gene3D" id="1.10.4030.10">
    <property type="entry name" value="Porin chaperone SurA, peptide-binding domain"/>
    <property type="match status" value="1"/>
</dbReference>
<dbReference type="EMBL" id="MPOG01000019">
    <property type="protein sequence ID" value="OOH93075.1"/>
    <property type="molecule type" value="Genomic_DNA"/>
</dbReference>
<evidence type="ECO:0000256" key="8">
    <source>
        <dbReference type="ARBA" id="ARBA00038408"/>
    </source>
</evidence>
<evidence type="ECO:0000313" key="13">
    <source>
        <dbReference type="EMBL" id="OOH93075.1"/>
    </source>
</evidence>
<evidence type="ECO:0000256" key="10">
    <source>
        <dbReference type="ARBA" id="ARBA00042775"/>
    </source>
</evidence>
<dbReference type="InterPro" id="IPR000297">
    <property type="entry name" value="PPIase_PpiC"/>
</dbReference>
<dbReference type="GO" id="GO:0005886">
    <property type="term" value="C:plasma membrane"/>
    <property type="evidence" value="ECO:0007669"/>
    <property type="project" value="UniProtKB-SubCell"/>
</dbReference>
<dbReference type="InterPro" id="IPR027304">
    <property type="entry name" value="Trigger_fact/SurA_dom_sf"/>
</dbReference>
<proteinExistence type="inferred from homology"/>
<dbReference type="RefSeq" id="WP_077564804.1">
    <property type="nucleotide sequence ID" value="NZ_CP016378.1"/>
</dbReference>
<evidence type="ECO:0000259" key="12">
    <source>
        <dbReference type="PROSITE" id="PS50198"/>
    </source>
</evidence>
<keyword evidence="6" id="KW-0472">Membrane</keyword>
<name>A0A1T3F215_ELIME</name>
<dbReference type="InterPro" id="IPR052029">
    <property type="entry name" value="PpiD_chaperone"/>
</dbReference>
<dbReference type="Proteomes" id="UP000188947">
    <property type="component" value="Unassembled WGS sequence"/>
</dbReference>
<dbReference type="PANTHER" id="PTHR47529">
    <property type="entry name" value="PEPTIDYL-PROLYL CIS-TRANS ISOMERASE D"/>
    <property type="match status" value="1"/>
</dbReference>
<organism evidence="13 14">
    <name type="scientific">Elizabethkingia meningoseptica</name>
    <name type="common">Chryseobacterium meningosepticum</name>
    <dbReference type="NCBI Taxonomy" id="238"/>
    <lineage>
        <taxon>Bacteria</taxon>
        <taxon>Pseudomonadati</taxon>
        <taxon>Bacteroidota</taxon>
        <taxon>Flavobacteriia</taxon>
        <taxon>Flavobacteriales</taxon>
        <taxon>Weeksellaceae</taxon>
        <taxon>Elizabethkingia</taxon>
    </lineage>
</organism>
<dbReference type="PANTHER" id="PTHR47529:SF1">
    <property type="entry name" value="PERIPLASMIC CHAPERONE PPID"/>
    <property type="match status" value="1"/>
</dbReference>
<dbReference type="GO" id="GO:0003755">
    <property type="term" value="F:peptidyl-prolyl cis-trans isomerase activity"/>
    <property type="evidence" value="ECO:0007669"/>
    <property type="project" value="UniProtKB-KW"/>
</dbReference>
<gene>
    <name evidence="13" type="ORF">BMF97_16480</name>
</gene>
<evidence type="ECO:0000256" key="3">
    <source>
        <dbReference type="ARBA" id="ARBA00022519"/>
    </source>
</evidence>
<keyword evidence="11 13" id="KW-0413">Isomerase</keyword>
<dbReference type="InterPro" id="IPR046357">
    <property type="entry name" value="PPIase_dom_sf"/>
</dbReference>
<evidence type="ECO:0000256" key="1">
    <source>
        <dbReference type="ARBA" id="ARBA00004382"/>
    </source>
</evidence>
<dbReference type="SUPFAM" id="SSF54534">
    <property type="entry name" value="FKBP-like"/>
    <property type="match status" value="1"/>
</dbReference>
<dbReference type="Pfam" id="PF13623">
    <property type="entry name" value="SurA_N_2"/>
    <property type="match status" value="1"/>
</dbReference>
<keyword evidence="3" id="KW-0997">Cell inner membrane</keyword>
<evidence type="ECO:0000256" key="11">
    <source>
        <dbReference type="PROSITE-ProRule" id="PRU00278"/>
    </source>
</evidence>
<evidence type="ECO:0000256" key="2">
    <source>
        <dbReference type="ARBA" id="ARBA00022475"/>
    </source>
</evidence>
<keyword evidence="11" id="KW-0697">Rotamase</keyword>
<dbReference type="PROSITE" id="PS50198">
    <property type="entry name" value="PPIC_PPIASE_2"/>
    <property type="match status" value="2"/>
</dbReference>
<keyword evidence="14" id="KW-1185">Reference proteome</keyword>
<dbReference type="Gene3D" id="3.10.50.40">
    <property type="match status" value="2"/>
</dbReference>
<dbReference type="AlphaFoldDB" id="A0A1T3F215"/>